<dbReference type="GO" id="GO:0003723">
    <property type="term" value="F:RNA binding"/>
    <property type="evidence" value="ECO:0007669"/>
    <property type="project" value="UniProtKB-UniRule"/>
</dbReference>
<feature type="active site" description="Nucleophile" evidence="5">
    <location>
        <position position="342"/>
    </location>
</feature>
<dbReference type="EC" id="2.1.1.-" evidence="7"/>
<dbReference type="PANTHER" id="PTHR22807">
    <property type="entry name" value="NOP2 YEAST -RELATED NOL1/NOP2/FMU SUN DOMAIN-CONTAINING"/>
    <property type="match status" value="1"/>
</dbReference>
<dbReference type="GO" id="GO:0001510">
    <property type="term" value="P:RNA methylation"/>
    <property type="evidence" value="ECO:0007669"/>
    <property type="project" value="InterPro"/>
</dbReference>
<dbReference type="Pfam" id="PF01189">
    <property type="entry name" value="Methyltr_RsmB-F"/>
    <property type="match status" value="1"/>
</dbReference>
<evidence type="ECO:0000313" key="7">
    <source>
        <dbReference type="EMBL" id="WIY24842.1"/>
    </source>
</evidence>
<dbReference type="PRINTS" id="PR02008">
    <property type="entry name" value="RCMTFAMILY"/>
</dbReference>
<keyword evidence="4 5" id="KW-0694">RNA-binding</keyword>
<dbReference type="Gene3D" id="3.30.70.1170">
    <property type="entry name" value="Sun protein, domain 3"/>
    <property type="match status" value="1"/>
</dbReference>
<dbReference type="Proteomes" id="UP001238334">
    <property type="component" value="Chromosome"/>
</dbReference>
<dbReference type="PANTHER" id="PTHR22807:SF53">
    <property type="entry name" value="RIBOSOMAL RNA SMALL SUBUNIT METHYLTRANSFERASE B-RELATED"/>
    <property type="match status" value="1"/>
</dbReference>
<dbReference type="GO" id="GO:0008173">
    <property type="term" value="F:RNA methyltransferase activity"/>
    <property type="evidence" value="ECO:0007669"/>
    <property type="project" value="InterPro"/>
</dbReference>
<gene>
    <name evidence="7" type="ORF">QPJ95_20450</name>
</gene>
<comment type="caution">
    <text evidence="5">Lacks conserved residue(s) required for the propagation of feature annotation.</text>
</comment>
<keyword evidence="1 5" id="KW-0489">Methyltransferase</keyword>
<dbReference type="InterPro" id="IPR001678">
    <property type="entry name" value="MeTrfase_RsmB-F_NOP2_dom"/>
</dbReference>
<evidence type="ECO:0000256" key="1">
    <source>
        <dbReference type="ARBA" id="ARBA00022603"/>
    </source>
</evidence>
<dbReference type="InterPro" id="IPR054728">
    <property type="entry name" value="RsmB-like_ferredoxin"/>
</dbReference>
<dbReference type="InterPro" id="IPR023267">
    <property type="entry name" value="RCMT"/>
</dbReference>
<organism evidence="7 8">
    <name type="scientific">Parasedimentitalea psychrophila</name>
    <dbReference type="NCBI Taxonomy" id="2997337"/>
    <lineage>
        <taxon>Bacteria</taxon>
        <taxon>Pseudomonadati</taxon>
        <taxon>Pseudomonadota</taxon>
        <taxon>Alphaproteobacteria</taxon>
        <taxon>Rhodobacterales</taxon>
        <taxon>Paracoccaceae</taxon>
        <taxon>Parasedimentitalea</taxon>
    </lineage>
</organism>
<dbReference type="RefSeq" id="WP_270918185.1">
    <property type="nucleotide sequence ID" value="NZ_CP127247.1"/>
</dbReference>
<dbReference type="InterPro" id="IPR049560">
    <property type="entry name" value="MeTrfase_RsmB-F_NOP2_cat"/>
</dbReference>
<evidence type="ECO:0000256" key="3">
    <source>
        <dbReference type="ARBA" id="ARBA00022691"/>
    </source>
</evidence>
<dbReference type="PROSITE" id="PS51686">
    <property type="entry name" value="SAM_MT_RSMB_NOP"/>
    <property type="match status" value="1"/>
</dbReference>
<dbReference type="EMBL" id="CP127247">
    <property type="protein sequence ID" value="WIY24842.1"/>
    <property type="molecule type" value="Genomic_DNA"/>
</dbReference>
<feature type="binding site" evidence="5">
    <location>
        <position position="289"/>
    </location>
    <ligand>
        <name>S-adenosyl-L-methionine</name>
        <dbReference type="ChEBI" id="CHEBI:59789"/>
    </ligand>
</feature>
<dbReference type="SUPFAM" id="SSF53335">
    <property type="entry name" value="S-adenosyl-L-methionine-dependent methyltransferases"/>
    <property type="match status" value="1"/>
</dbReference>
<accession>A0A9Y2P292</accession>
<name>A0A9Y2P292_9RHOB</name>
<proteinExistence type="inferred from homology"/>
<dbReference type="InterPro" id="IPR029063">
    <property type="entry name" value="SAM-dependent_MTases_sf"/>
</dbReference>
<sequence>MTPAARLQAAIEILDQILDGNAAEKALTSWSRGSRFAGSKDRAAVRDHVFTALRCRRSHAALGGASTGRGLIVGALRDAGIDPDTMFNGVGYGPSELSDDEGLTARSPASAAEGLDIPEWLWPQFSDSLGDKAEATATALRHRAPVHLRVNMLRSSIDQAIEALAVDGIICQPHAAAEAALEVTEGARRVRNSEAFSAGLVELQDAASQAVVEALPLRDGMSVLDYCAGGGGKSLAMAARAKISLFAHDTVPRRMQDLPIRAVRAGVDVTMLEPEALVRTGPFDLVLCDAPCSGSGSWRRSPEGKWLLSAEQLQELQDTQGEILDLAAQLVAPGGVLAYATCSVLEAENSCQIGRFMERSSGWTLTSEQSWLVQDGTDGFYCAVLTRIDADC</sequence>
<reference evidence="7 8" key="1">
    <citation type="submission" date="2023-06" db="EMBL/GenBank/DDBJ databases">
        <title>Parasedimentitalea psychrophila sp. nov., a psychrophilic bacterium isolated from deep-sea sediment.</title>
        <authorList>
            <person name="Li A."/>
        </authorList>
    </citation>
    <scope>NUCLEOTIDE SEQUENCE [LARGE SCALE GENOMIC DNA]</scope>
    <source>
        <strain evidence="7 8">QS115</strain>
    </source>
</reference>
<keyword evidence="2 5" id="KW-0808">Transferase</keyword>
<dbReference type="KEGG" id="ppso:QPJ95_20450"/>
<dbReference type="AlphaFoldDB" id="A0A9Y2P292"/>
<evidence type="ECO:0000313" key="8">
    <source>
        <dbReference type="Proteomes" id="UP001238334"/>
    </source>
</evidence>
<evidence type="ECO:0000259" key="6">
    <source>
        <dbReference type="PROSITE" id="PS51686"/>
    </source>
</evidence>
<evidence type="ECO:0000256" key="2">
    <source>
        <dbReference type="ARBA" id="ARBA00022679"/>
    </source>
</evidence>
<feature type="binding site" evidence="5">
    <location>
        <position position="249"/>
    </location>
    <ligand>
        <name>S-adenosyl-L-methionine</name>
        <dbReference type="ChEBI" id="CHEBI:59789"/>
    </ligand>
</feature>
<protein>
    <submittedName>
        <fullName evidence="7">RsmB/NOP family class I SAM-dependent RNA methyltransferase</fullName>
        <ecNumber evidence="7">2.1.1.-</ecNumber>
    </submittedName>
</protein>
<feature type="domain" description="SAM-dependent MTase RsmB/NOP-type" evidence="6">
    <location>
        <begin position="136"/>
        <end position="392"/>
    </location>
</feature>
<evidence type="ECO:0000256" key="4">
    <source>
        <dbReference type="ARBA" id="ARBA00022884"/>
    </source>
</evidence>
<dbReference type="Gene3D" id="3.40.50.150">
    <property type="entry name" value="Vaccinia Virus protein VP39"/>
    <property type="match status" value="1"/>
</dbReference>
<evidence type="ECO:0000256" key="5">
    <source>
        <dbReference type="PROSITE-ProRule" id="PRU01023"/>
    </source>
</evidence>
<comment type="similarity">
    <text evidence="5">Belongs to the class I-like SAM-binding methyltransferase superfamily. RsmB/NOP family.</text>
</comment>
<keyword evidence="8" id="KW-1185">Reference proteome</keyword>
<dbReference type="Pfam" id="PF22458">
    <property type="entry name" value="RsmF-B_ferredox"/>
    <property type="match status" value="1"/>
</dbReference>
<keyword evidence="3 5" id="KW-0949">S-adenosyl-L-methionine</keyword>